<dbReference type="EMBL" id="JBHULY010000016">
    <property type="protein sequence ID" value="MFD2726360.1"/>
    <property type="molecule type" value="Genomic_DNA"/>
</dbReference>
<dbReference type="InterPro" id="IPR012394">
    <property type="entry name" value="Aldehyde_DH_NAD(P)"/>
</dbReference>
<organism evidence="5 6">
    <name type="scientific">Hyunsoonleella rubra</name>
    <dbReference type="NCBI Taxonomy" id="1737062"/>
    <lineage>
        <taxon>Bacteria</taxon>
        <taxon>Pseudomonadati</taxon>
        <taxon>Bacteroidota</taxon>
        <taxon>Flavobacteriia</taxon>
        <taxon>Flavobacteriales</taxon>
        <taxon>Flavobacteriaceae</taxon>
    </lineage>
</organism>
<keyword evidence="6" id="KW-1185">Reference proteome</keyword>
<dbReference type="PANTHER" id="PTHR43570:SF16">
    <property type="entry name" value="ALDEHYDE DEHYDROGENASE TYPE III, ISOFORM Q"/>
    <property type="match status" value="1"/>
</dbReference>
<comment type="similarity">
    <text evidence="1 3">Belongs to the aldehyde dehydrogenase family.</text>
</comment>
<evidence type="ECO:0000313" key="6">
    <source>
        <dbReference type="Proteomes" id="UP001597476"/>
    </source>
</evidence>
<name>A0ABW5TCG8_9FLAO</name>
<dbReference type="SUPFAM" id="SSF53720">
    <property type="entry name" value="ALDH-like"/>
    <property type="match status" value="1"/>
</dbReference>
<keyword evidence="2 3" id="KW-0560">Oxidoreductase</keyword>
<evidence type="ECO:0000256" key="2">
    <source>
        <dbReference type="ARBA" id="ARBA00023002"/>
    </source>
</evidence>
<dbReference type="InterPro" id="IPR016163">
    <property type="entry name" value="Ald_DH_C"/>
</dbReference>
<dbReference type="InterPro" id="IPR016162">
    <property type="entry name" value="Ald_DH_N"/>
</dbReference>
<protein>
    <recommendedName>
        <fullName evidence="3">Aldehyde dehydrogenase</fullName>
    </recommendedName>
</protein>
<dbReference type="Gene3D" id="3.40.309.10">
    <property type="entry name" value="Aldehyde Dehydrogenase, Chain A, domain 2"/>
    <property type="match status" value="1"/>
</dbReference>
<dbReference type="InterPro" id="IPR015590">
    <property type="entry name" value="Aldehyde_DH_dom"/>
</dbReference>
<evidence type="ECO:0000313" key="5">
    <source>
        <dbReference type="EMBL" id="MFD2726360.1"/>
    </source>
</evidence>
<evidence type="ECO:0000259" key="4">
    <source>
        <dbReference type="Pfam" id="PF00171"/>
    </source>
</evidence>
<dbReference type="CDD" id="cd07136">
    <property type="entry name" value="ALDH_YwdH-P39616"/>
    <property type="match status" value="1"/>
</dbReference>
<dbReference type="Pfam" id="PF00171">
    <property type="entry name" value="Aldedh"/>
    <property type="match status" value="1"/>
</dbReference>
<dbReference type="PANTHER" id="PTHR43570">
    <property type="entry name" value="ALDEHYDE DEHYDROGENASE"/>
    <property type="match status" value="1"/>
</dbReference>
<gene>
    <name evidence="5" type="ORF">ACFSR8_09050</name>
</gene>
<feature type="domain" description="Aldehyde dehydrogenase" evidence="4">
    <location>
        <begin position="4"/>
        <end position="428"/>
    </location>
</feature>
<reference evidence="6" key="1">
    <citation type="journal article" date="2019" name="Int. J. Syst. Evol. Microbiol.">
        <title>The Global Catalogue of Microorganisms (GCM) 10K type strain sequencing project: providing services to taxonomists for standard genome sequencing and annotation.</title>
        <authorList>
            <consortium name="The Broad Institute Genomics Platform"/>
            <consortium name="The Broad Institute Genome Sequencing Center for Infectious Disease"/>
            <person name="Wu L."/>
            <person name="Ma J."/>
        </authorList>
    </citation>
    <scope>NUCLEOTIDE SEQUENCE [LARGE SCALE GENOMIC DNA]</scope>
    <source>
        <strain evidence="6">KCTC 42398</strain>
    </source>
</reference>
<dbReference type="PROSITE" id="PS00070">
    <property type="entry name" value="ALDEHYDE_DEHYDR_CYS"/>
    <property type="match status" value="1"/>
</dbReference>
<evidence type="ECO:0000256" key="3">
    <source>
        <dbReference type="PIRNR" id="PIRNR036492"/>
    </source>
</evidence>
<dbReference type="Gene3D" id="3.40.605.10">
    <property type="entry name" value="Aldehyde Dehydrogenase, Chain A, domain 1"/>
    <property type="match status" value="1"/>
</dbReference>
<sequence length="459" mass="51665">MDTIQNIIDGQRQYFRSQKTKDIQYRLSLLKALKIELLNSEKQIYEALYADFKKSEFETHLSELGLVISELDLAIKNLKKWARPKRVSSSLLTFPSRDYIYKDPYGTVLIIAPWNYPFLLAIEPFIMAIAAGNTVVLKPSELTTNTSKLISEIIGKVFPPEIALSVEGGVEMSTELLAQKWDYIFFTGSPRVGKIVAKVAAQHLTPTTLELGGKTPCIIDGTVDLKLVARRIVWGKLLNGGQTCIAPDFVIVKSNAKDDLIEVLKKEIIRRYGNNPQKSKDFPRIINSRNLNRLKELIAQETVIFGGEIDATDSYIGPTLIDNPGLKSPIMIEEIFGPVLPILTYEAKKDIEEIIWSLEKPLAFYIFSKNKNFVAETIEKFNFGGGAINDTMVHFGNPNLPFGGIGNSGMGKYHGKHGFDTFSHEKSILKRGTWLDMPFRYPPYSGKLNFLKKVFKYLG</sequence>
<dbReference type="RefSeq" id="WP_380291222.1">
    <property type="nucleotide sequence ID" value="NZ_JBHULY010000016.1"/>
</dbReference>
<dbReference type="Proteomes" id="UP001597476">
    <property type="component" value="Unassembled WGS sequence"/>
</dbReference>
<dbReference type="InterPro" id="IPR016160">
    <property type="entry name" value="Ald_DH_CS_CYS"/>
</dbReference>
<accession>A0ABW5TCG8</accession>
<proteinExistence type="inferred from homology"/>
<dbReference type="InterPro" id="IPR016161">
    <property type="entry name" value="Ald_DH/histidinol_DH"/>
</dbReference>
<evidence type="ECO:0000256" key="1">
    <source>
        <dbReference type="ARBA" id="ARBA00009986"/>
    </source>
</evidence>
<dbReference type="PIRSF" id="PIRSF036492">
    <property type="entry name" value="ALDH"/>
    <property type="match status" value="1"/>
</dbReference>
<comment type="caution">
    <text evidence="5">The sequence shown here is derived from an EMBL/GenBank/DDBJ whole genome shotgun (WGS) entry which is preliminary data.</text>
</comment>